<protein>
    <recommendedName>
        <fullName evidence="7">Ribosomal RNA small subunit methyltransferase A</fullName>
        <ecNumber evidence="7">2.1.1.182</ecNumber>
    </recommendedName>
    <alternativeName>
        <fullName evidence="7">16S rRNA (adenine(1518)-N(6)/adenine(1519)-N(6))-dimethyltransferase</fullName>
    </alternativeName>
    <alternativeName>
        <fullName evidence="7">16S rRNA dimethyladenosine transferase</fullName>
    </alternativeName>
    <alternativeName>
        <fullName evidence="7">16S rRNA dimethylase</fullName>
    </alternativeName>
    <alternativeName>
        <fullName evidence="7">S-adenosylmethionine-6-N', N'-adenosyl(rRNA) dimethyltransferase</fullName>
    </alternativeName>
</protein>
<dbReference type="CDD" id="cd02440">
    <property type="entry name" value="AdoMet_MTases"/>
    <property type="match status" value="1"/>
</dbReference>
<accession>A0A832MK40</accession>
<evidence type="ECO:0000256" key="5">
    <source>
        <dbReference type="ARBA" id="ARBA00022691"/>
    </source>
</evidence>
<dbReference type="SMART" id="SM00650">
    <property type="entry name" value="rADc"/>
    <property type="match status" value="1"/>
</dbReference>
<dbReference type="InterPro" id="IPR011530">
    <property type="entry name" value="rRNA_adenine_dimethylase"/>
</dbReference>
<feature type="binding site" evidence="7 8">
    <location>
        <position position="126"/>
    </location>
    <ligand>
        <name>S-adenosyl-L-methionine</name>
        <dbReference type="ChEBI" id="CHEBI:59789"/>
    </ligand>
</feature>
<dbReference type="InterPro" id="IPR020598">
    <property type="entry name" value="rRNA_Ade_methylase_Trfase_N"/>
</dbReference>
<dbReference type="AlphaFoldDB" id="A0A832MK40"/>
<dbReference type="GO" id="GO:0052908">
    <property type="term" value="F:16S rRNA (adenine(1518)-N(6)/adenine(1519)-N(6))-dimethyltransferase activity"/>
    <property type="evidence" value="ECO:0007669"/>
    <property type="project" value="UniProtKB-EC"/>
</dbReference>
<name>A0A832MK40_UNCEI</name>
<keyword evidence="5 7" id="KW-0949">S-adenosyl-L-methionine</keyword>
<feature type="binding site" evidence="7 8">
    <location>
        <position position="53"/>
    </location>
    <ligand>
        <name>S-adenosyl-L-methionine</name>
        <dbReference type="ChEBI" id="CHEBI:59789"/>
    </ligand>
</feature>
<dbReference type="InterPro" id="IPR020596">
    <property type="entry name" value="rRNA_Ade_Mease_Trfase_CS"/>
</dbReference>
<dbReference type="NCBIfam" id="TIGR00755">
    <property type="entry name" value="ksgA"/>
    <property type="match status" value="1"/>
</dbReference>
<gene>
    <name evidence="7 10" type="primary">rsmA</name>
    <name evidence="7" type="synonym">ksgA</name>
    <name evidence="10" type="ORF">ENR23_08475</name>
</gene>
<evidence type="ECO:0000256" key="7">
    <source>
        <dbReference type="HAMAP-Rule" id="MF_00607"/>
    </source>
</evidence>
<feature type="binding site" evidence="7 8">
    <location>
        <position position="80"/>
    </location>
    <ligand>
        <name>S-adenosyl-L-methionine</name>
        <dbReference type="ChEBI" id="CHEBI:59789"/>
    </ligand>
</feature>
<reference evidence="10" key="1">
    <citation type="journal article" date="2020" name="mSystems">
        <title>Genome- and Community-Level Interaction Insights into Carbon Utilization and Element Cycling Functions of Hydrothermarchaeota in Hydrothermal Sediment.</title>
        <authorList>
            <person name="Zhou Z."/>
            <person name="Liu Y."/>
            <person name="Xu W."/>
            <person name="Pan J."/>
            <person name="Luo Z.H."/>
            <person name="Li M."/>
        </authorList>
    </citation>
    <scope>NUCLEOTIDE SEQUENCE [LARGE SCALE GENOMIC DNA]</scope>
    <source>
        <strain evidence="10">SpSt-381</strain>
    </source>
</reference>
<evidence type="ECO:0000256" key="1">
    <source>
        <dbReference type="ARBA" id="ARBA00022490"/>
    </source>
</evidence>
<comment type="caution">
    <text evidence="10">The sequence shown here is derived from an EMBL/GenBank/DDBJ whole genome shotgun (WGS) entry which is preliminary data.</text>
</comment>
<keyword evidence="3 7" id="KW-0489">Methyltransferase</keyword>
<dbReference type="SUPFAM" id="SSF53335">
    <property type="entry name" value="S-adenosyl-L-methionine-dependent methyltransferases"/>
    <property type="match status" value="1"/>
</dbReference>
<dbReference type="InterPro" id="IPR023165">
    <property type="entry name" value="rRNA_Ade_diMease-like_C"/>
</dbReference>
<proteinExistence type="inferred from homology"/>
<dbReference type="InterPro" id="IPR029063">
    <property type="entry name" value="SAM-dependent_MTases_sf"/>
</dbReference>
<feature type="domain" description="Ribosomal RNA adenine methylase transferase N-terminal" evidence="9">
    <location>
        <begin position="60"/>
        <end position="234"/>
    </location>
</feature>
<dbReference type="EMBL" id="DSQF01000018">
    <property type="protein sequence ID" value="HGZ43445.1"/>
    <property type="molecule type" value="Genomic_DNA"/>
</dbReference>
<dbReference type="Gene3D" id="1.10.8.100">
    <property type="entry name" value="Ribosomal RNA adenine dimethylase-like, domain 2"/>
    <property type="match status" value="1"/>
</dbReference>
<dbReference type="EC" id="2.1.1.182" evidence="7"/>
<keyword evidence="2 7" id="KW-0698">rRNA processing</keyword>
<dbReference type="InterPro" id="IPR001737">
    <property type="entry name" value="KsgA/Erm"/>
</dbReference>
<evidence type="ECO:0000313" key="10">
    <source>
        <dbReference type="EMBL" id="HGZ43445.1"/>
    </source>
</evidence>
<comment type="similarity">
    <text evidence="7">Belongs to the class I-like SAM-binding methyltransferase superfamily. rRNA adenine N(6)-methyltransferase family. RsmA subfamily.</text>
</comment>
<feature type="binding site" evidence="7 8">
    <location>
        <position position="55"/>
    </location>
    <ligand>
        <name>S-adenosyl-L-methionine</name>
        <dbReference type="ChEBI" id="CHEBI:59789"/>
    </ligand>
</feature>
<dbReference type="GO" id="GO:0005829">
    <property type="term" value="C:cytosol"/>
    <property type="evidence" value="ECO:0007669"/>
    <property type="project" value="TreeGrafter"/>
</dbReference>
<evidence type="ECO:0000256" key="2">
    <source>
        <dbReference type="ARBA" id="ARBA00022552"/>
    </source>
</evidence>
<dbReference type="HAMAP" id="MF_00607">
    <property type="entry name" value="16SrRNA_methyltr_A"/>
    <property type="match status" value="1"/>
</dbReference>
<evidence type="ECO:0000256" key="4">
    <source>
        <dbReference type="ARBA" id="ARBA00022679"/>
    </source>
</evidence>
<evidence type="ECO:0000256" key="3">
    <source>
        <dbReference type="ARBA" id="ARBA00022603"/>
    </source>
</evidence>
<dbReference type="Pfam" id="PF00398">
    <property type="entry name" value="RrnaAD"/>
    <property type="match status" value="1"/>
</dbReference>
<keyword evidence="4 7" id="KW-0808">Transferase</keyword>
<sequence>MPYDPFARRAAPARPRASRFVRERASAEGSERDRVKEALAARGLAPRRRFGQNFLVRPELADRIVEHCHLKPDDVAVEIGPGAGALTGRLASRVRALVAVEKDEGLAALLRDEAGEYPGVEIVHADFLEFDLAAVAERHGVAKLAVVGNIPYNVTTPILERLFEQRAVVRGAVLLVQKEYAERLAAAAGTPQYGALTLFARFHALLEPLMTIRSGAFWPRPDVDSMLVRFLLRETPPVEAPEALLFRIIRGAFHMRRKQLMNTLQESLGLSGDKIERLCRHAGVVPQRRGETLTLEEFAKLARSAADYVAG</sequence>
<dbReference type="PROSITE" id="PS51689">
    <property type="entry name" value="SAM_RNA_A_N6_MT"/>
    <property type="match status" value="1"/>
</dbReference>
<dbReference type="PROSITE" id="PS01131">
    <property type="entry name" value="RRNA_A_DIMETH"/>
    <property type="match status" value="1"/>
</dbReference>
<evidence type="ECO:0000256" key="6">
    <source>
        <dbReference type="ARBA" id="ARBA00022884"/>
    </source>
</evidence>
<comment type="function">
    <text evidence="7">Specifically dimethylates two adjacent adenosines (A1518 and A1519) in the loop of a conserved hairpin near the 3'-end of 16S rRNA in the 30S particle. May play a critical role in biogenesis of 30S subunits.</text>
</comment>
<feature type="binding site" evidence="7 8">
    <location>
        <position position="101"/>
    </location>
    <ligand>
        <name>S-adenosyl-L-methionine</name>
        <dbReference type="ChEBI" id="CHEBI:59789"/>
    </ligand>
</feature>
<comment type="catalytic activity">
    <reaction evidence="7">
        <text>adenosine(1518)/adenosine(1519) in 16S rRNA + 4 S-adenosyl-L-methionine = N(6)-dimethyladenosine(1518)/N(6)-dimethyladenosine(1519) in 16S rRNA + 4 S-adenosyl-L-homocysteine + 4 H(+)</text>
        <dbReference type="Rhea" id="RHEA:19609"/>
        <dbReference type="Rhea" id="RHEA-COMP:10232"/>
        <dbReference type="Rhea" id="RHEA-COMP:10233"/>
        <dbReference type="ChEBI" id="CHEBI:15378"/>
        <dbReference type="ChEBI" id="CHEBI:57856"/>
        <dbReference type="ChEBI" id="CHEBI:59789"/>
        <dbReference type="ChEBI" id="CHEBI:74411"/>
        <dbReference type="ChEBI" id="CHEBI:74493"/>
        <dbReference type="EC" id="2.1.1.182"/>
    </reaction>
</comment>
<dbReference type="Gene3D" id="3.40.50.150">
    <property type="entry name" value="Vaccinia Virus protein VP39"/>
    <property type="match status" value="1"/>
</dbReference>
<dbReference type="PANTHER" id="PTHR11727:SF7">
    <property type="entry name" value="DIMETHYLADENOSINE TRANSFERASE-RELATED"/>
    <property type="match status" value="1"/>
</dbReference>
<keyword evidence="1 7" id="KW-0963">Cytoplasm</keyword>
<keyword evidence="6 7" id="KW-0694">RNA-binding</keyword>
<comment type="subcellular location">
    <subcellularLocation>
        <location evidence="7">Cytoplasm</location>
    </subcellularLocation>
</comment>
<dbReference type="PANTHER" id="PTHR11727">
    <property type="entry name" value="DIMETHYLADENOSINE TRANSFERASE"/>
    <property type="match status" value="1"/>
</dbReference>
<evidence type="ECO:0000259" key="9">
    <source>
        <dbReference type="SMART" id="SM00650"/>
    </source>
</evidence>
<evidence type="ECO:0000256" key="8">
    <source>
        <dbReference type="PROSITE-ProRule" id="PRU01026"/>
    </source>
</evidence>
<organism evidence="10">
    <name type="scientific">Eiseniibacteriota bacterium</name>
    <dbReference type="NCBI Taxonomy" id="2212470"/>
    <lineage>
        <taxon>Bacteria</taxon>
        <taxon>Candidatus Eiseniibacteriota</taxon>
    </lineage>
</organism>
<dbReference type="GO" id="GO:0003723">
    <property type="term" value="F:RNA binding"/>
    <property type="evidence" value="ECO:0007669"/>
    <property type="project" value="UniProtKB-UniRule"/>
</dbReference>
<feature type="binding site" evidence="7 8">
    <location>
        <position position="149"/>
    </location>
    <ligand>
        <name>S-adenosyl-L-methionine</name>
        <dbReference type="ChEBI" id="CHEBI:59789"/>
    </ligand>
</feature>